<reference evidence="8 9" key="1">
    <citation type="journal article" date="2023" name="Hortic Res">
        <title>The complete reference genome for grapevine (Vitis vinifera L.) genetics and breeding.</title>
        <authorList>
            <person name="Shi X."/>
            <person name="Cao S."/>
            <person name="Wang X."/>
            <person name="Huang S."/>
            <person name="Wang Y."/>
            <person name="Liu Z."/>
            <person name="Liu W."/>
            <person name="Leng X."/>
            <person name="Peng Y."/>
            <person name="Wang N."/>
            <person name="Wang Y."/>
            <person name="Ma Z."/>
            <person name="Xu X."/>
            <person name="Zhang F."/>
            <person name="Xue H."/>
            <person name="Zhong H."/>
            <person name="Wang Y."/>
            <person name="Zhang K."/>
            <person name="Velt A."/>
            <person name="Avia K."/>
            <person name="Holtgrawe D."/>
            <person name="Grimplet J."/>
            <person name="Matus J.T."/>
            <person name="Ware D."/>
            <person name="Wu X."/>
            <person name="Wang H."/>
            <person name="Liu C."/>
            <person name="Fang Y."/>
            <person name="Rustenholz C."/>
            <person name="Cheng Z."/>
            <person name="Xiao H."/>
            <person name="Zhou Y."/>
        </authorList>
    </citation>
    <scope>NUCLEOTIDE SEQUENCE [LARGE SCALE GENOMIC DNA]</scope>
    <source>
        <strain evidence="9">cv. Pinot noir / PN40024</strain>
        <tissue evidence="8">Leaf</tissue>
    </source>
</reference>
<feature type="compositionally biased region" description="Polar residues" evidence="3">
    <location>
        <begin position="389"/>
        <end position="400"/>
    </location>
</feature>
<dbReference type="PROSITE" id="PS51513">
    <property type="entry name" value="FFD"/>
    <property type="match status" value="1"/>
</dbReference>
<evidence type="ECO:0000313" key="8">
    <source>
        <dbReference type="EMBL" id="WJZ83185.1"/>
    </source>
</evidence>
<feature type="domain" description="DFDF" evidence="4">
    <location>
        <begin position="418"/>
        <end position="454"/>
    </location>
</feature>
<evidence type="ECO:0008006" key="10">
    <source>
        <dbReference type="Google" id="ProtNLM"/>
    </source>
</evidence>
<feature type="region of interest" description="Disordered" evidence="3">
    <location>
        <begin position="455"/>
        <end position="483"/>
    </location>
</feature>
<dbReference type="PROSITE" id="PS51536">
    <property type="entry name" value="TFG"/>
    <property type="match status" value="1"/>
</dbReference>
<dbReference type="PROSITE" id="PS51512">
    <property type="entry name" value="DFDF"/>
    <property type="match status" value="1"/>
</dbReference>
<evidence type="ECO:0000313" key="9">
    <source>
        <dbReference type="Proteomes" id="UP001227230"/>
    </source>
</evidence>
<gene>
    <name evidence="8" type="ORF">VitviT2T_002889</name>
</gene>
<feature type="domain" description="Sm" evidence="7">
    <location>
        <begin position="2"/>
        <end position="85"/>
    </location>
</feature>
<dbReference type="InterPro" id="IPR025762">
    <property type="entry name" value="DFDF"/>
</dbReference>
<dbReference type="InterPro" id="IPR025768">
    <property type="entry name" value="TFG_box"/>
</dbReference>
<organism evidence="8 9">
    <name type="scientific">Vitis vinifera</name>
    <name type="common">Grape</name>
    <dbReference type="NCBI Taxonomy" id="29760"/>
    <lineage>
        <taxon>Eukaryota</taxon>
        <taxon>Viridiplantae</taxon>
        <taxon>Streptophyta</taxon>
        <taxon>Embryophyta</taxon>
        <taxon>Tracheophyta</taxon>
        <taxon>Spermatophyta</taxon>
        <taxon>Magnoliopsida</taxon>
        <taxon>eudicotyledons</taxon>
        <taxon>Gunneridae</taxon>
        <taxon>Pentapetalae</taxon>
        <taxon>rosids</taxon>
        <taxon>Vitales</taxon>
        <taxon>Vitaceae</taxon>
        <taxon>Viteae</taxon>
        <taxon>Vitis</taxon>
    </lineage>
</organism>
<feature type="compositionally biased region" description="Polar residues" evidence="3">
    <location>
        <begin position="182"/>
        <end position="203"/>
    </location>
</feature>
<dbReference type="InterPro" id="IPR025761">
    <property type="entry name" value="FFD_box"/>
</dbReference>
<dbReference type="Proteomes" id="UP001227230">
    <property type="component" value="Chromosome 2"/>
</dbReference>
<dbReference type="PANTHER" id="PTHR13586:SF23">
    <property type="entry name" value="DECAPPING 5-LIKE PROTEIN-RELATED"/>
    <property type="match status" value="1"/>
</dbReference>
<protein>
    <recommendedName>
        <fullName evidence="10">Protein decapping 5</fullName>
    </recommendedName>
</protein>
<feature type="region of interest" description="Disordered" evidence="3">
    <location>
        <begin position="182"/>
        <end position="206"/>
    </location>
</feature>
<feature type="short sequence motif" description="FFD box" evidence="1">
    <location>
        <begin position="485"/>
        <end position="500"/>
    </location>
</feature>
<dbReference type="Gene3D" id="2.30.30.100">
    <property type="match status" value="1"/>
</dbReference>
<keyword evidence="9" id="KW-1185">Reference proteome</keyword>
<evidence type="ECO:0000256" key="1">
    <source>
        <dbReference type="PROSITE-ProRule" id="PRU00846"/>
    </source>
</evidence>
<feature type="short sequence motif" description="TFG box" evidence="2">
    <location>
        <begin position="507"/>
        <end position="527"/>
    </location>
</feature>
<dbReference type="InterPro" id="IPR010920">
    <property type="entry name" value="LSM_dom_sf"/>
</dbReference>
<dbReference type="InterPro" id="IPR047575">
    <property type="entry name" value="Sm"/>
</dbReference>
<evidence type="ECO:0000256" key="2">
    <source>
        <dbReference type="PROSITE-ProRule" id="PRU00869"/>
    </source>
</evidence>
<evidence type="ECO:0000259" key="5">
    <source>
        <dbReference type="PROSITE" id="PS51513"/>
    </source>
</evidence>
<dbReference type="Pfam" id="PF12701">
    <property type="entry name" value="LSM14"/>
    <property type="match status" value="1"/>
</dbReference>
<accession>A0ABY9BK35</accession>
<proteinExistence type="predicted"/>
<feature type="region of interest" description="Disordered" evidence="3">
    <location>
        <begin position="370"/>
        <end position="400"/>
    </location>
</feature>
<evidence type="ECO:0000256" key="3">
    <source>
        <dbReference type="SAM" id="MobiDB-lite"/>
    </source>
</evidence>
<sequence length="568" mass="60734">MATEPSADSYVGSFITLISKCEIRYEGVLYFLNAQDSTIGLKNVRSYGTEGRKKDGTQIPPSDKVYEFILFRGSDIKDLQVKSTPPAQKEDQIHDDPAIIQSHCSGGLSSSLASASVGGGALTESSGYQDAPALVHRAYPGALPSYQSGMPVGPLGQPQTTQIAGVPSHAMSMYWQGYNETSISTSHAPQQPSPQATSTTSFPSALPNELQAPEIQASPSVSLTNTLECIAPAPSLIASDSAPSLIPSNSVPSLIPLNSALSKFSSSLTQEQFSTSSDTMSFLSAKATLPSYSAPVNSNIINMSSFPSSYQDVNTTEAPITGKIVSDLVSVPPIHPLHHSASTIGGSTSGLLLTPPPTLLTPDQLAQPMSSMLSSSQKVYPDQRDKVAPTSTSPNTLSTMSTPALQAPLLPLPASAQQSQKSAVQFTEEFDFIAMNERFKKDEVWGYLGKAKQRDEKEGMEDNALGQGLGDREGYGQVPKSDAKPAYNKDEFFDTISCNSHARGTRNGQNRFSARMKMDTETFGNFQQRPHLGYGGYRAGRGENYRGSYNRGRGFAYGGRGGGWDMPM</sequence>
<dbReference type="SUPFAM" id="SSF50182">
    <property type="entry name" value="Sm-like ribonucleoproteins"/>
    <property type="match status" value="1"/>
</dbReference>
<dbReference type="InterPro" id="IPR025609">
    <property type="entry name" value="Lsm14-like_N"/>
</dbReference>
<dbReference type="EMBL" id="CP126649">
    <property type="protein sequence ID" value="WJZ83185.1"/>
    <property type="molecule type" value="Genomic_DNA"/>
</dbReference>
<feature type="domain" description="TFG box profile" evidence="6">
    <location>
        <begin position="507"/>
        <end position="527"/>
    </location>
</feature>
<dbReference type="PROSITE" id="PS52002">
    <property type="entry name" value="SM"/>
    <property type="match status" value="1"/>
</dbReference>
<dbReference type="SMART" id="SM01271">
    <property type="entry name" value="LSM14"/>
    <property type="match status" value="1"/>
</dbReference>
<evidence type="ECO:0000259" key="6">
    <source>
        <dbReference type="PROSITE" id="PS51536"/>
    </source>
</evidence>
<evidence type="ECO:0000259" key="7">
    <source>
        <dbReference type="PROSITE" id="PS52002"/>
    </source>
</evidence>
<dbReference type="SMART" id="SM01199">
    <property type="entry name" value="FDF"/>
    <property type="match status" value="1"/>
</dbReference>
<name>A0ABY9BK35_VITVI</name>
<feature type="domain" description="FFD box profile" evidence="5">
    <location>
        <begin position="485"/>
        <end position="500"/>
    </location>
</feature>
<evidence type="ECO:0000259" key="4">
    <source>
        <dbReference type="PROSITE" id="PS51512"/>
    </source>
</evidence>
<dbReference type="Pfam" id="PF09532">
    <property type="entry name" value="FDF"/>
    <property type="match status" value="1"/>
</dbReference>
<dbReference type="InterPro" id="IPR019050">
    <property type="entry name" value="FDF_dom"/>
</dbReference>
<dbReference type="PANTHER" id="PTHR13586">
    <property type="entry name" value="SCD6 PROTEIN-RELATED"/>
    <property type="match status" value="1"/>
</dbReference>
<dbReference type="CDD" id="cd01736">
    <property type="entry name" value="LSm14_N"/>
    <property type="match status" value="1"/>
</dbReference>